<dbReference type="EMBL" id="VSRR010057565">
    <property type="protein sequence ID" value="MPC81649.1"/>
    <property type="molecule type" value="Genomic_DNA"/>
</dbReference>
<dbReference type="Proteomes" id="UP000324222">
    <property type="component" value="Unassembled WGS sequence"/>
</dbReference>
<reference evidence="1 2" key="1">
    <citation type="submission" date="2019-05" db="EMBL/GenBank/DDBJ databases">
        <title>Another draft genome of Portunus trituberculatus and its Hox gene families provides insights of decapod evolution.</title>
        <authorList>
            <person name="Jeong J.-H."/>
            <person name="Song I."/>
            <person name="Kim S."/>
            <person name="Choi T."/>
            <person name="Kim D."/>
            <person name="Ryu S."/>
            <person name="Kim W."/>
        </authorList>
    </citation>
    <scope>NUCLEOTIDE SEQUENCE [LARGE SCALE GENOMIC DNA]</scope>
    <source>
        <tissue evidence="1">Muscle</tissue>
    </source>
</reference>
<organism evidence="1 2">
    <name type="scientific">Portunus trituberculatus</name>
    <name type="common">Swimming crab</name>
    <name type="synonym">Neptunus trituberculatus</name>
    <dbReference type="NCBI Taxonomy" id="210409"/>
    <lineage>
        <taxon>Eukaryota</taxon>
        <taxon>Metazoa</taxon>
        <taxon>Ecdysozoa</taxon>
        <taxon>Arthropoda</taxon>
        <taxon>Crustacea</taxon>
        <taxon>Multicrustacea</taxon>
        <taxon>Malacostraca</taxon>
        <taxon>Eumalacostraca</taxon>
        <taxon>Eucarida</taxon>
        <taxon>Decapoda</taxon>
        <taxon>Pleocyemata</taxon>
        <taxon>Brachyura</taxon>
        <taxon>Eubrachyura</taxon>
        <taxon>Portunoidea</taxon>
        <taxon>Portunidae</taxon>
        <taxon>Portuninae</taxon>
        <taxon>Portunus</taxon>
    </lineage>
</organism>
<comment type="caution">
    <text evidence="1">The sequence shown here is derived from an EMBL/GenBank/DDBJ whole genome shotgun (WGS) entry which is preliminary data.</text>
</comment>
<keyword evidence="2" id="KW-1185">Reference proteome</keyword>
<evidence type="ECO:0000313" key="2">
    <source>
        <dbReference type="Proteomes" id="UP000324222"/>
    </source>
</evidence>
<evidence type="ECO:0000313" key="1">
    <source>
        <dbReference type="EMBL" id="MPC81649.1"/>
    </source>
</evidence>
<accession>A0A5B7III1</accession>
<gene>
    <name evidence="1" type="ORF">E2C01_076277</name>
</gene>
<protein>
    <submittedName>
        <fullName evidence="1">Uncharacterized protein</fullName>
    </submittedName>
</protein>
<dbReference type="AlphaFoldDB" id="A0A5B7III1"/>
<name>A0A5B7III1_PORTR</name>
<sequence>MVEKQHPVVQQRRNFAARKDPLEMYDDRELITRYRLDRDGILFVTDLIRDDITSPISRNSALSAELKVVLTLRILLARCNYVAVMILDQHNPPLVEP</sequence>
<proteinExistence type="predicted"/>